<name>A0A4Y2AEG7_ARAVE</name>
<evidence type="ECO:0000259" key="1">
    <source>
        <dbReference type="Pfam" id="PF18701"/>
    </source>
</evidence>
<dbReference type="Gene3D" id="3.30.420.10">
    <property type="entry name" value="Ribonuclease H-like superfamily/Ribonuclease H"/>
    <property type="match status" value="1"/>
</dbReference>
<evidence type="ECO:0000313" key="2">
    <source>
        <dbReference type="EMBL" id="GBL77344.1"/>
    </source>
</evidence>
<sequence length="208" mass="23479">MYVCVFVCFATKAIHLELISDLSSDACITGIKLFIGRRGNLSKHIVTVVTTLLEQRIICHLGKQNPLVVTCGMKASTGSRSLNLHPILEAAVKSMKFHLKRVLGAQILSQEEFTTVLVEIETVLNSKPLIAASDDPDDYSVITPGHFLITSELKRLPQLDLTQHKTPIRERLKLVTQISQSFWKSWSKDYLTQLQVRNKWKTLVIIKK</sequence>
<comment type="caution">
    <text evidence="2">The sequence shown here is derived from an EMBL/GenBank/DDBJ whole genome shotgun (WGS) entry which is preliminary data.</text>
</comment>
<protein>
    <recommendedName>
        <fullName evidence="1">DUF5641 domain-containing protein</fullName>
    </recommendedName>
</protein>
<dbReference type="Pfam" id="PF18701">
    <property type="entry name" value="DUF5641"/>
    <property type="match status" value="1"/>
</dbReference>
<dbReference type="OrthoDB" id="8194935at2759"/>
<dbReference type="Proteomes" id="UP000499080">
    <property type="component" value="Unassembled WGS sequence"/>
</dbReference>
<keyword evidence="3" id="KW-1185">Reference proteome</keyword>
<accession>A0A4Y2AEG7</accession>
<feature type="domain" description="DUF5641" evidence="1">
    <location>
        <begin position="171"/>
        <end position="202"/>
    </location>
</feature>
<proteinExistence type="predicted"/>
<gene>
    <name evidence="2" type="ORF">AVEN_41767_1</name>
</gene>
<dbReference type="AlphaFoldDB" id="A0A4Y2AEG7"/>
<dbReference type="PANTHER" id="PTHR47331">
    <property type="entry name" value="PHD-TYPE DOMAIN-CONTAINING PROTEIN"/>
    <property type="match status" value="1"/>
</dbReference>
<dbReference type="InterPro" id="IPR040676">
    <property type="entry name" value="DUF5641"/>
</dbReference>
<evidence type="ECO:0000313" key="3">
    <source>
        <dbReference type="Proteomes" id="UP000499080"/>
    </source>
</evidence>
<dbReference type="InterPro" id="IPR036397">
    <property type="entry name" value="RNaseH_sf"/>
</dbReference>
<organism evidence="2 3">
    <name type="scientific">Araneus ventricosus</name>
    <name type="common">Orbweaver spider</name>
    <name type="synonym">Epeira ventricosa</name>
    <dbReference type="NCBI Taxonomy" id="182803"/>
    <lineage>
        <taxon>Eukaryota</taxon>
        <taxon>Metazoa</taxon>
        <taxon>Ecdysozoa</taxon>
        <taxon>Arthropoda</taxon>
        <taxon>Chelicerata</taxon>
        <taxon>Arachnida</taxon>
        <taxon>Araneae</taxon>
        <taxon>Araneomorphae</taxon>
        <taxon>Entelegynae</taxon>
        <taxon>Araneoidea</taxon>
        <taxon>Araneidae</taxon>
        <taxon>Araneus</taxon>
    </lineage>
</organism>
<dbReference type="EMBL" id="BGPR01000012">
    <property type="protein sequence ID" value="GBL77344.1"/>
    <property type="molecule type" value="Genomic_DNA"/>
</dbReference>
<dbReference type="GO" id="GO:0003676">
    <property type="term" value="F:nucleic acid binding"/>
    <property type="evidence" value="ECO:0007669"/>
    <property type="project" value="InterPro"/>
</dbReference>
<reference evidence="2 3" key="1">
    <citation type="journal article" date="2019" name="Sci. Rep.">
        <title>Orb-weaving spider Araneus ventricosus genome elucidates the spidroin gene catalogue.</title>
        <authorList>
            <person name="Kono N."/>
            <person name="Nakamura H."/>
            <person name="Ohtoshi R."/>
            <person name="Moran D.A.P."/>
            <person name="Shinohara A."/>
            <person name="Yoshida Y."/>
            <person name="Fujiwara M."/>
            <person name="Mori M."/>
            <person name="Tomita M."/>
            <person name="Arakawa K."/>
        </authorList>
    </citation>
    <scope>NUCLEOTIDE SEQUENCE [LARGE SCALE GENOMIC DNA]</scope>
</reference>